<dbReference type="Proteomes" id="UP000254069">
    <property type="component" value="Unassembled WGS sequence"/>
</dbReference>
<reference evidence="6 7" key="1">
    <citation type="submission" date="2018-06" db="EMBL/GenBank/DDBJ databases">
        <authorList>
            <consortium name="Pathogen Informatics"/>
            <person name="Doyle S."/>
        </authorList>
    </citation>
    <scope>NUCLEOTIDE SEQUENCE [LARGE SCALE GENOMIC DNA]</scope>
    <source>
        <strain evidence="6 7">NCTC10738</strain>
    </source>
</reference>
<dbReference type="RefSeq" id="WP_115389585.1">
    <property type="nucleotide sequence ID" value="NZ_JADZHC010000003.1"/>
</dbReference>
<dbReference type="GO" id="GO:0008270">
    <property type="term" value="F:zinc ion binding"/>
    <property type="evidence" value="ECO:0007669"/>
    <property type="project" value="InterPro"/>
</dbReference>
<feature type="domain" description="Peptidase M14" evidence="5">
    <location>
        <begin position="67"/>
        <end position="348"/>
    </location>
</feature>
<evidence type="ECO:0000259" key="5">
    <source>
        <dbReference type="PROSITE" id="PS52035"/>
    </source>
</evidence>
<comment type="cofactor">
    <cofactor evidence="1">
        <name>Zn(2+)</name>
        <dbReference type="ChEBI" id="CHEBI:29105"/>
    </cofactor>
</comment>
<keyword evidence="6" id="KW-0121">Carboxypeptidase</keyword>
<evidence type="ECO:0000256" key="3">
    <source>
        <dbReference type="PROSITE-ProRule" id="PRU01379"/>
    </source>
</evidence>
<keyword evidence="6" id="KW-0378">Hydrolase</keyword>
<proteinExistence type="inferred from homology"/>
<evidence type="ECO:0000256" key="2">
    <source>
        <dbReference type="ARBA" id="ARBA00005988"/>
    </source>
</evidence>
<dbReference type="EMBL" id="UGYO01000001">
    <property type="protein sequence ID" value="SUI66874.1"/>
    <property type="molecule type" value="Genomic_DNA"/>
</dbReference>
<name>A0A379ZR94_9GAMM</name>
<dbReference type="InterPro" id="IPR000834">
    <property type="entry name" value="Peptidase_M14"/>
</dbReference>
<dbReference type="Pfam" id="PF00246">
    <property type="entry name" value="Peptidase_M14"/>
    <property type="match status" value="1"/>
</dbReference>
<accession>A0A379ZR94</accession>
<dbReference type="GO" id="GO:0005615">
    <property type="term" value="C:extracellular space"/>
    <property type="evidence" value="ECO:0007669"/>
    <property type="project" value="TreeGrafter"/>
</dbReference>
<dbReference type="GO" id="GO:0006508">
    <property type="term" value="P:proteolysis"/>
    <property type="evidence" value="ECO:0007669"/>
    <property type="project" value="InterPro"/>
</dbReference>
<evidence type="ECO:0000256" key="1">
    <source>
        <dbReference type="ARBA" id="ARBA00001947"/>
    </source>
</evidence>
<sequence>MRMLSLLWLAVATLPGAALAEPATQANTYINDAILPPLKPWSGTSEALMRAADDGWATPFEQSGGIESPSYQQTFAWLDRLMTQSNKLNKVSLGKSPQGRDIWMIVASAEGAATPAQLRRNHKPNVLVQAGIHSGEIDGKDAGMMLLRDIIVGDKAELLEQVNLLFVPIFSVDAHERSSQSNRVNQRGPLNMGWRTTSQNINLNRDYAKADSMEMQHMLTAINDWQPQLYIDVHVTDGIDYQYDVTFGYNLSQGLSPAGYNWLQQEYRPAIEQALTQAGHIPGPLVFALDNTDLSKGMSLWNASARYSNGYGDARHLPTILIENHSLKPFRQRVLGTYVMLEQTLKTVGAKATKLRAAIEKDKYRYPRLVTLTWKSQKQQQGWDFKGIDYQLEQSPVSGKQVVRWTGEPKLYPNLPVIGNTEADIRVSRPAAYYIPPQWQEAIAKLSLHGIRMSRLEQPQTLKLQQYRLSEPQFAASDYEGRQRVSAKAKLEKVELTLPAGTVKISTEQPLGDLAMILLEPQSPDSLLQWGLFNTIFTRTEYIEDYAVEPLAQQMLANSKALQAEFDQALKDPAFAADAKARLRWFYERSPYYDKAYLAYPVYRTR</sequence>
<dbReference type="CDD" id="cd06241">
    <property type="entry name" value="M14-like"/>
    <property type="match status" value="1"/>
</dbReference>
<dbReference type="SUPFAM" id="SSF53187">
    <property type="entry name" value="Zn-dependent exopeptidases"/>
    <property type="match status" value="1"/>
</dbReference>
<dbReference type="SMART" id="SM00631">
    <property type="entry name" value="Zn_pept"/>
    <property type="match status" value="1"/>
</dbReference>
<feature type="chain" id="PRO_5016747866" evidence="4">
    <location>
        <begin position="21"/>
        <end position="606"/>
    </location>
</feature>
<dbReference type="AlphaFoldDB" id="A0A379ZR94"/>
<evidence type="ECO:0000313" key="7">
    <source>
        <dbReference type="Proteomes" id="UP000254069"/>
    </source>
</evidence>
<evidence type="ECO:0000256" key="4">
    <source>
        <dbReference type="SAM" id="SignalP"/>
    </source>
</evidence>
<dbReference type="PROSITE" id="PS52035">
    <property type="entry name" value="PEPTIDASE_M14"/>
    <property type="match status" value="1"/>
</dbReference>
<dbReference type="PANTHER" id="PTHR11705">
    <property type="entry name" value="PROTEASE FAMILY M14 CARBOXYPEPTIDASE A,B"/>
    <property type="match status" value="1"/>
</dbReference>
<keyword evidence="7" id="KW-1185">Reference proteome</keyword>
<organism evidence="6 7">
    <name type="scientific">Shewanella algae</name>
    <dbReference type="NCBI Taxonomy" id="38313"/>
    <lineage>
        <taxon>Bacteria</taxon>
        <taxon>Pseudomonadati</taxon>
        <taxon>Pseudomonadota</taxon>
        <taxon>Gammaproteobacteria</taxon>
        <taxon>Alteromonadales</taxon>
        <taxon>Shewanellaceae</taxon>
        <taxon>Shewanella</taxon>
    </lineage>
</organism>
<comment type="similarity">
    <text evidence="2 3">Belongs to the peptidase M14 family.</text>
</comment>
<gene>
    <name evidence="6" type="ORF">NCTC10738_01840</name>
</gene>
<dbReference type="GO" id="GO:0004181">
    <property type="term" value="F:metallocarboxypeptidase activity"/>
    <property type="evidence" value="ECO:0007669"/>
    <property type="project" value="InterPro"/>
</dbReference>
<feature type="signal peptide" evidence="4">
    <location>
        <begin position="1"/>
        <end position="20"/>
    </location>
</feature>
<dbReference type="Gene3D" id="3.40.630.10">
    <property type="entry name" value="Zn peptidases"/>
    <property type="match status" value="1"/>
</dbReference>
<feature type="active site" description="Proton donor/acceptor" evidence="3">
    <location>
        <position position="323"/>
    </location>
</feature>
<keyword evidence="4" id="KW-0732">Signal</keyword>
<protein>
    <submittedName>
        <fullName evidence="6">Zinc carboxypeptidase</fullName>
    </submittedName>
</protein>
<dbReference type="PANTHER" id="PTHR11705:SF145">
    <property type="entry name" value="PEPTIDASE M14 CARBOXYPEPTIDASE A DOMAIN-CONTAINING PROTEIN"/>
    <property type="match status" value="1"/>
</dbReference>
<evidence type="ECO:0000313" key="6">
    <source>
        <dbReference type="EMBL" id="SUI66874.1"/>
    </source>
</evidence>
<keyword evidence="6" id="KW-0645">Protease</keyword>